<keyword evidence="7 13" id="KW-0460">Magnesium</keyword>
<feature type="binding site" evidence="13">
    <location>
        <position position="114"/>
    </location>
    <ligand>
        <name>Mg(2+)</name>
        <dbReference type="ChEBI" id="CHEBI:18420"/>
        <label>1</label>
    </ligand>
</feature>
<protein>
    <recommendedName>
        <fullName evidence="4">ADP-ribose pyrophosphatase</fullName>
        <ecNumber evidence="3">3.6.1.13</ecNumber>
    </recommendedName>
    <alternativeName>
        <fullName evidence="9">ADP-ribose diphosphatase</fullName>
    </alternativeName>
    <alternativeName>
        <fullName evidence="11">ADP-ribose phosphohydrolase</fullName>
    </alternativeName>
    <alternativeName>
        <fullName evidence="10">Adenosine diphosphoribose pyrophosphatase</fullName>
    </alternativeName>
</protein>
<accession>D0SDN5</accession>
<evidence type="ECO:0000256" key="6">
    <source>
        <dbReference type="ARBA" id="ARBA00022801"/>
    </source>
</evidence>
<evidence type="ECO:0000256" key="9">
    <source>
        <dbReference type="ARBA" id="ARBA00030162"/>
    </source>
</evidence>
<dbReference type="GO" id="GO:0006753">
    <property type="term" value="P:nucleoside phosphate metabolic process"/>
    <property type="evidence" value="ECO:0007669"/>
    <property type="project" value="TreeGrafter"/>
</dbReference>
<dbReference type="Pfam" id="PF00293">
    <property type="entry name" value="NUDIX"/>
    <property type="match status" value="1"/>
</dbReference>
<evidence type="ECO:0000256" key="8">
    <source>
        <dbReference type="ARBA" id="ARBA00025164"/>
    </source>
</evidence>
<evidence type="ECO:0000256" key="12">
    <source>
        <dbReference type="ARBA" id="ARBA00049546"/>
    </source>
</evidence>
<gene>
    <name evidence="15" type="ORF">HMPREF0016_01958</name>
</gene>
<dbReference type="eggNOG" id="COG0494">
    <property type="taxonomic scope" value="Bacteria"/>
</dbReference>
<keyword evidence="6 15" id="KW-0378">Hydrolase</keyword>
<dbReference type="EC" id="3.6.1.13" evidence="3"/>
<dbReference type="PROSITE" id="PS51462">
    <property type="entry name" value="NUDIX"/>
    <property type="match status" value="1"/>
</dbReference>
<dbReference type="GO" id="GO:0005829">
    <property type="term" value="C:cytosol"/>
    <property type="evidence" value="ECO:0007669"/>
    <property type="project" value="TreeGrafter"/>
</dbReference>
<comment type="catalytic activity">
    <reaction evidence="12">
        <text>ADP-D-ribose + H2O = D-ribose 5-phosphate + AMP + 2 H(+)</text>
        <dbReference type="Rhea" id="RHEA:10412"/>
        <dbReference type="ChEBI" id="CHEBI:15377"/>
        <dbReference type="ChEBI" id="CHEBI:15378"/>
        <dbReference type="ChEBI" id="CHEBI:57967"/>
        <dbReference type="ChEBI" id="CHEBI:78346"/>
        <dbReference type="ChEBI" id="CHEBI:456215"/>
        <dbReference type="EC" id="3.6.1.13"/>
    </reaction>
</comment>
<dbReference type="GO" id="GO:0047631">
    <property type="term" value="F:ADP-ribose diphosphatase activity"/>
    <property type="evidence" value="ECO:0007669"/>
    <property type="project" value="UniProtKB-EC"/>
</dbReference>
<dbReference type="InterPro" id="IPR020084">
    <property type="entry name" value="NUDIX_hydrolase_CS"/>
</dbReference>
<dbReference type="EMBL" id="GG704966">
    <property type="protein sequence ID" value="EEY96240.1"/>
    <property type="molecule type" value="Genomic_DNA"/>
</dbReference>
<dbReference type="PANTHER" id="PTHR11839">
    <property type="entry name" value="UDP/ADP-SUGAR PYROPHOSPHATASE"/>
    <property type="match status" value="1"/>
</dbReference>
<dbReference type="PANTHER" id="PTHR11839:SF5">
    <property type="entry name" value="ADP-RIBOSE PYROPHOSPHATASE"/>
    <property type="match status" value="1"/>
</dbReference>
<dbReference type="InterPro" id="IPR000086">
    <property type="entry name" value="NUDIX_hydrolase_dom"/>
</dbReference>
<evidence type="ECO:0000256" key="3">
    <source>
        <dbReference type="ARBA" id="ARBA00012453"/>
    </source>
</evidence>
<dbReference type="GO" id="GO:0046872">
    <property type="term" value="F:metal ion binding"/>
    <property type="evidence" value="ECO:0007669"/>
    <property type="project" value="UniProtKB-KW"/>
</dbReference>
<evidence type="ECO:0000313" key="16">
    <source>
        <dbReference type="Proteomes" id="UP000012047"/>
    </source>
</evidence>
<comment type="cofactor">
    <cofactor evidence="1 13">
        <name>Mg(2+)</name>
        <dbReference type="ChEBI" id="CHEBI:18420"/>
    </cofactor>
</comment>
<feature type="domain" description="Nudix hydrolase" evidence="14">
    <location>
        <begin position="57"/>
        <end position="195"/>
    </location>
</feature>
<feature type="binding site" evidence="13">
    <location>
        <position position="98"/>
    </location>
    <ligand>
        <name>Mg(2+)</name>
        <dbReference type="ChEBI" id="CHEBI:18420"/>
        <label>1</label>
    </ligand>
</feature>
<organism evidence="15 16">
    <name type="scientific">Acinetobacter johnsonii SH046</name>
    <dbReference type="NCBI Taxonomy" id="575586"/>
    <lineage>
        <taxon>Bacteria</taxon>
        <taxon>Pseudomonadati</taxon>
        <taxon>Pseudomonadota</taxon>
        <taxon>Gammaproteobacteria</taxon>
        <taxon>Moraxellales</taxon>
        <taxon>Moraxellaceae</taxon>
        <taxon>Acinetobacter</taxon>
    </lineage>
</organism>
<feature type="binding site" evidence="13">
    <location>
        <position position="166"/>
    </location>
    <ligand>
        <name>Mg(2+)</name>
        <dbReference type="ChEBI" id="CHEBI:18420"/>
        <label>1</label>
    </ligand>
</feature>
<dbReference type="NCBIfam" id="TIGR00052">
    <property type="entry name" value="nudix-type nucleoside diphosphatase, YffH/AdpP family"/>
    <property type="match status" value="1"/>
</dbReference>
<name>D0SDN5_ACIJO</name>
<dbReference type="Proteomes" id="UP000012047">
    <property type="component" value="Unassembled WGS sequence"/>
</dbReference>
<proteinExistence type="inferred from homology"/>
<dbReference type="GO" id="GO:0019144">
    <property type="term" value="F:ADP-sugar diphosphatase activity"/>
    <property type="evidence" value="ECO:0007669"/>
    <property type="project" value="TreeGrafter"/>
</dbReference>
<dbReference type="CDD" id="cd24155">
    <property type="entry name" value="NUDIX_ADPRase"/>
    <property type="match status" value="1"/>
</dbReference>
<dbReference type="PROSITE" id="PS00893">
    <property type="entry name" value="NUDIX_BOX"/>
    <property type="match status" value="1"/>
</dbReference>
<reference evidence="16" key="1">
    <citation type="journal article" date="2012" name="PLoS ONE">
        <title>The success of Acinetobacter species; genetic, metabolic and virulence attributes.</title>
        <authorList>
            <person name="Peleg A.Y."/>
            <person name="de Breij A."/>
            <person name="Adams M.D."/>
            <person name="Cerqueira G.M."/>
            <person name="Mocali S."/>
            <person name="Galardini M."/>
            <person name="Nibbering P.H."/>
            <person name="Earl A.M."/>
            <person name="Ward D.V."/>
            <person name="Paterson D.L."/>
            <person name="Seifert H."/>
            <person name="Dijkshoorn L."/>
        </authorList>
    </citation>
    <scope>NUCLEOTIDE SEQUENCE [LARGE SCALE GENOMIC DNA]</scope>
    <source>
        <strain evidence="16">SH046</strain>
    </source>
</reference>
<dbReference type="InterPro" id="IPR004385">
    <property type="entry name" value="NDP_pyrophosphatase"/>
</dbReference>
<dbReference type="AlphaFoldDB" id="D0SDN5"/>
<evidence type="ECO:0000256" key="11">
    <source>
        <dbReference type="ARBA" id="ARBA00033056"/>
    </source>
</evidence>
<evidence type="ECO:0000256" key="4">
    <source>
        <dbReference type="ARBA" id="ARBA00013297"/>
    </source>
</evidence>
<comment type="similarity">
    <text evidence="2">Belongs to the Nudix hydrolase family. NudF subfamily.</text>
</comment>
<dbReference type="SUPFAM" id="SSF55811">
    <property type="entry name" value="Nudix"/>
    <property type="match status" value="1"/>
</dbReference>
<comment type="function">
    <text evidence="8">Acts on ADP-mannose and ADP-glucose as well as ADP-ribose. Prevents glycogen biosynthesis. The reaction catalyzed by this enzyme is a limiting step of the gluconeogenic process.</text>
</comment>
<evidence type="ECO:0000256" key="1">
    <source>
        <dbReference type="ARBA" id="ARBA00001946"/>
    </source>
</evidence>
<evidence type="ECO:0000313" key="15">
    <source>
        <dbReference type="EMBL" id="EEY96240.1"/>
    </source>
</evidence>
<feature type="binding site" evidence="13">
    <location>
        <position position="118"/>
    </location>
    <ligand>
        <name>Mg(2+)</name>
        <dbReference type="ChEBI" id="CHEBI:18420"/>
        <label>1</label>
    </ligand>
</feature>
<dbReference type="InterPro" id="IPR015797">
    <property type="entry name" value="NUDIX_hydrolase-like_dom_sf"/>
</dbReference>
<evidence type="ECO:0000256" key="10">
    <source>
        <dbReference type="ARBA" id="ARBA00030308"/>
    </source>
</evidence>
<evidence type="ECO:0000256" key="7">
    <source>
        <dbReference type="ARBA" id="ARBA00022842"/>
    </source>
</evidence>
<keyword evidence="5 13" id="KW-0479">Metal-binding</keyword>
<dbReference type="GO" id="GO:0019693">
    <property type="term" value="P:ribose phosphate metabolic process"/>
    <property type="evidence" value="ECO:0007669"/>
    <property type="project" value="TreeGrafter"/>
</dbReference>
<evidence type="ECO:0000256" key="5">
    <source>
        <dbReference type="ARBA" id="ARBA00022723"/>
    </source>
</evidence>
<dbReference type="Gene3D" id="3.90.79.10">
    <property type="entry name" value="Nucleoside Triphosphate Pyrophosphohydrolase"/>
    <property type="match status" value="1"/>
</dbReference>
<evidence type="ECO:0000259" key="14">
    <source>
        <dbReference type="PROSITE" id="PS51462"/>
    </source>
</evidence>
<dbReference type="HOGENOM" id="CLU_062658_6_1_6"/>
<evidence type="ECO:0000256" key="13">
    <source>
        <dbReference type="PIRSR" id="PIRSR604385-2"/>
    </source>
</evidence>
<evidence type="ECO:0000256" key="2">
    <source>
        <dbReference type="ARBA" id="ARBA00007482"/>
    </source>
</evidence>
<sequence length="209" mass="23782">MRFMNIIKQATYHREDVQIVDRAFVFQGFVQVEKVNLRHRLFNQAEYTAVISRELIQRPEAAGVLIYDDAQQKFALIEQFRIGAMDDQDSAWQLEIIAGVLDGDESPESCIRREALEESGCQIEHLQHLFSFYPSAGACAELFHLYSAAADLPKQGGVFGMPDEGENILLHLIDYAQIDTLLSNGRLRNAPVIMALQWLQQQIKTTRNV</sequence>